<dbReference type="Gene3D" id="1.10.3210.10">
    <property type="entry name" value="Hypothetical protein af1432"/>
    <property type="match status" value="1"/>
</dbReference>
<gene>
    <name evidence="7" type="ORF">ACFQWG_05275</name>
</gene>
<keyword evidence="1" id="KW-0808">Transferase</keyword>
<comment type="caution">
    <text evidence="7">The sequence shown here is derived from an EMBL/GenBank/DDBJ whole genome shotgun (WGS) entry which is preliminary data.</text>
</comment>
<evidence type="ECO:0000256" key="2">
    <source>
        <dbReference type="ARBA" id="ARBA00022695"/>
    </source>
</evidence>
<protein>
    <submittedName>
        <fullName evidence="7">HD domain-containing protein</fullName>
    </submittedName>
</protein>
<evidence type="ECO:0000256" key="4">
    <source>
        <dbReference type="ARBA" id="ARBA00022842"/>
    </source>
</evidence>
<evidence type="ECO:0000256" key="5">
    <source>
        <dbReference type="ARBA" id="ARBA00023268"/>
    </source>
</evidence>
<sequence>MTRLGEALLDLDPPHPLAGGEWDPGPGRAFRRVIRGLVTSALAEVWAGATRDTTIGPLSLCLVGSFARAEGGPVSDIDLVLLHEMPHRLEGRVLDLARDVLHPLWDAGVSVDHSVRTPAQCRQVAADDLPALTGLLDLHVVAGSRELTDAVRASVGSDLRRAAPTRVDELLTGARERWADEGDLDRVNEPDLKACRGGLRDLDLMRALAATWLTDYPHDRVEDAASFLLDVRDSLQRVTRRHTAKLLRVHQGAVAADLGFAGIDAEADLMRMVARAGGEIAAATEAAVHRALGAREAWGPGGLRRRISRPRSPRLPHPVAHLDQLGFGVAVSDDALVFTDAALARDPSAVLELAGTSARTGLPPSSATLDDIASGVRAGALSGTGAWSSHRAHLFLDFLGAGKGVIPTWFALDRAGVPAAWIPEWEALRSRPQRAEFHRWTVDRHCVGTVAEMGVMLDGRADWLPPFDRSIIDRPTALLAALLHDVGKRPPDGGVDHPRIGASLVGGILERMGMGEWAPAVVSLVARHLVLAQAATTRDPDDPATVAEVLDAVDRDPALLAALVALTRADSVAAGEKAWNPWRASLVNTLARTCWETLARE</sequence>
<dbReference type="SMART" id="SM00471">
    <property type="entry name" value="HDc"/>
    <property type="match status" value="1"/>
</dbReference>
<keyword evidence="5" id="KW-0511">Multifunctional enzyme</keyword>
<evidence type="ECO:0000256" key="3">
    <source>
        <dbReference type="ARBA" id="ARBA00022801"/>
    </source>
</evidence>
<dbReference type="SUPFAM" id="SSF109604">
    <property type="entry name" value="HD-domain/PDEase-like"/>
    <property type="match status" value="1"/>
</dbReference>
<dbReference type="SUPFAM" id="SSF81301">
    <property type="entry name" value="Nucleotidyltransferase"/>
    <property type="match status" value="1"/>
</dbReference>
<dbReference type="EMBL" id="JBHTEF010000001">
    <property type="protein sequence ID" value="MFC7580620.1"/>
    <property type="molecule type" value="Genomic_DNA"/>
</dbReference>
<accession>A0ABW2SL83</accession>
<name>A0ABW2SL83_9ACTO</name>
<keyword evidence="2" id="KW-0548">Nucleotidyltransferase</keyword>
<feature type="domain" description="HD/PDEase" evidence="6">
    <location>
        <begin position="438"/>
        <end position="584"/>
    </location>
</feature>
<dbReference type="InterPro" id="IPR010043">
    <property type="entry name" value="UTase/UR"/>
</dbReference>
<organism evidence="7 8">
    <name type="scientific">Schaalia naturae</name>
    <dbReference type="NCBI Taxonomy" id="635203"/>
    <lineage>
        <taxon>Bacteria</taxon>
        <taxon>Bacillati</taxon>
        <taxon>Actinomycetota</taxon>
        <taxon>Actinomycetes</taxon>
        <taxon>Actinomycetales</taxon>
        <taxon>Actinomycetaceae</taxon>
        <taxon>Schaalia</taxon>
    </lineage>
</organism>
<dbReference type="PANTHER" id="PTHR47320">
    <property type="entry name" value="BIFUNCTIONAL URIDYLYLTRANSFERASE/URIDYLYL-REMOVING ENZYME"/>
    <property type="match status" value="1"/>
</dbReference>
<proteinExistence type="predicted"/>
<dbReference type="Pfam" id="PF08335">
    <property type="entry name" value="GlnD_UR_UTase"/>
    <property type="match status" value="1"/>
</dbReference>
<keyword evidence="8" id="KW-1185">Reference proteome</keyword>
<dbReference type="RefSeq" id="WP_380972840.1">
    <property type="nucleotide sequence ID" value="NZ_JBHTEF010000001.1"/>
</dbReference>
<dbReference type="InterPro" id="IPR043519">
    <property type="entry name" value="NT_sf"/>
</dbReference>
<dbReference type="InterPro" id="IPR006674">
    <property type="entry name" value="HD_domain"/>
</dbReference>
<dbReference type="InterPro" id="IPR003607">
    <property type="entry name" value="HD/PDEase_dom"/>
</dbReference>
<keyword evidence="4" id="KW-0460">Magnesium</keyword>
<evidence type="ECO:0000313" key="8">
    <source>
        <dbReference type="Proteomes" id="UP001596527"/>
    </source>
</evidence>
<dbReference type="Pfam" id="PF01966">
    <property type="entry name" value="HD"/>
    <property type="match status" value="1"/>
</dbReference>
<keyword evidence="3" id="KW-0378">Hydrolase</keyword>
<evidence type="ECO:0000256" key="1">
    <source>
        <dbReference type="ARBA" id="ARBA00022679"/>
    </source>
</evidence>
<reference evidence="8" key="1">
    <citation type="journal article" date="2019" name="Int. J. Syst. Evol. Microbiol.">
        <title>The Global Catalogue of Microorganisms (GCM) 10K type strain sequencing project: providing services to taxonomists for standard genome sequencing and annotation.</title>
        <authorList>
            <consortium name="The Broad Institute Genomics Platform"/>
            <consortium name="The Broad Institute Genome Sequencing Center for Infectious Disease"/>
            <person name="Wu L."/>
            <person name="Ma J."/>
        </authorList>
    </citation>
    <scope>NUCLEOTIDE SEQUENCE [LARGE SCALE GENOMIC DNA]</scope>
    <source>
        <strain evidence="8">CCUG 56698</strain>
    </source>
</reference>
<dbReference type="Proteomes" id="UP001596527">
    <property type="component" value="Unassembled WGS sequence"/>
</dbReference>
<dbReference type="InterPro" id="IPR013546">
    <property type="entry name" value="PII_UdlTrfase/GS_AdlTrfase"/>
</dbReference>
<dbReference type="PANTHER" id="PTHR47320:SF1">
    <property type="entry name" value="BIFUNCTIONAL URIDYLYLTRANSFERASE_URIDYLYL-REMOVING ENZYME"/>
    <property type="match status" value="1"/>
</dbReference>
<evidence type="ECO:0000259" key="6">
    <source>
        <dbReference type="SMART" id="SM00471"/>
    </source>
</evidence>
<evidence type="ECO:0000313" key="7">
    <source>
        <dbReference type="EMBL" id="MFC7580620.1"/>
    </source>
</evidence>